<feature type="compositionally biased region" description="Polar residues" evidence="8">
    <location>
        <begin position="31"/>
        <end position="41"/>
    </location>
</feature>
<dbReference type="EMBL" id="JAPFRF010000005">
    <property type="protein sequence ID" value="KAJ7332908.1"/>
    <property type="molecule type" value="Genomic_DNA"/>
</dbReference>
<feature type="region of interest" description="Disordered" evidence="8">
    <location>
        <begin position="378"/>
        <end position="399"/>
    </location>
</feature>
<proteinExistence type="predicted"/>
<keyword evidence="11" id="KW-1185">Reference proteome</keyword>
<feature type="compositionally biased region" description="Basic and acidic residues" evidence="8">
    <location>
        <begin position="257"/>
        <end position="269"/>
    </location>
</feature>
<feature type="region of interest" description="Disordered" evidence="8">
    <location>
        <begin position="31"/>
        <end position="94"/>
    </location>
</feature>
<dbReference type="PANTHER" id="PTHR15352:SF5">
    <property type="entry name" value="LYMPHOID-RESTRICTED MEMBRANE PROTEIN-LIKE"/>
    <property type="match status" value="1"/>
</dbReference>
<evidence type="ECO:0000256" key="3">
    <source>
        <dbReference type="ARBA" id="ARBA00022490"/>
    </source>
</evidence>
<dbReference type="GO" id="GO:0005789">
    <property type="term" value="C:endoplasmic reticulum membrane"/>
    <property type="evidence" value="ECO:0007669"/>
    <property type="project" value="TreeGrafter"/>
</dbReference>
<dbReference type="AlphaFoldDB" id="A0A9Q1B4B2"/>
<keyword evidence="6" id="KW-0175">Coiled coil</keyword>
<comment type="subcellular location">
    <subcellularLocation>
        <location evidence="2">Cytoplasm</location>
    </subcellularLocation>
    <subcellularLocation>
        <location evidence="1">Membrane</location>
        <topology evidence="1">Single-pass membrane protein</topology>
    </subcellularLocation>
</comment>
<feature type="compositionally biased region" description="Acidic residues" evidence="8">
    <location>
        <begin position="82"/>
        <end position="93"/>
    </location>
</feature>
<evidence type="ECO:0000256" key="8">
    <source>
        <dbReference type="SAM" id="MobiDB-lite"/>
    </source>
</evidence>
<evidence type="ECO:0000313" key="10">
    <source>
        <dbReference type="EMBL" id="KAJ7332908.1"/>
    </source>
</evidence>
<dbReference type="OrthoDB" id="10062605at2759"/>
<keyword evidence="5 9" id="KW-1133">Transmembrane helix</keyword>
<keyword evidence="7 9" id="KW-0472">Membrane</keyword>
<evidence type="ECO:0000256" key="4">
    <source>
        <dbReference type="ARBA" id="ARBA00022692"/>
    </source>
</evidence>
<keyword evidence="3" id="KW-0963">Cytoplasm</keyword>
<accession>A0A9Q1B4B2</accession>
<dbReference type="Pfam" id="PF05781">
    <property type="entry name" value="MRVI1"/>
    <property type="match status" value="1"/>
</dbReference>
<feature type="transmembrane region" description="Helical" evidence="9">
    <location>
        <begin position="429"/>
        <end position="450"/>
    </location>
</feature>
<evidence type="ECO:0000313" key="11">
    <source>
        <dbReference type="Proteomes" id="UP001142489"/>
    </source>
</evidence>
<name>A0A9Q1B4B2_9SAUR</name>
<feature type="region of interest" description="Disordered" evidence="8">
    <location>
        <begin position="251"/>
        <end position="277"/>
    </location>
</feature>
<dbReference type="PANTHER" id="PTHR15352">
    <property type="entry name" value="LYMPHOID-RESTRICTED MEMBRANE PROTEIN, JAW1"/>
    <property type="match status" value="1"/>
</dbReference>
<feature type="compositionally biased region" description="Acidic residues" evidence="8">
    <location>
        <begin position="387"/>
        <end position="399"/>
    </location>
</feature>
<organism evidence="10 11">
    <name type="scientific">Phrynocephalus forsythii</name>
    <dbReference type="NCBI Taxonomy" id="171643"/>
    <lineage>
        <taxon>Eukaryota</taxon>
        <taxon>Metazoa</taxon>
        <taxon>Chordata</taxon>
        <taxon>Craniata</taxon>
        <taxon>Vertebrata</taxon>
        <taxon>Euteleostomi</taxon>
        <taxon>Lepidosauria</taxon>
        <taxon>Squamata</taxon>
        <taxon>Bifurcata</taxon>
        <taxon>Unidentata</taxon>
        <taxon>Episquamata</taxon>
        <taxon>Toxicofera</taxon>
        <taxon>Iguania</taxon>
        <taxon>Acrodonta</taxon>
        <taxon>Agamidae</taxon>
        <taxon>Agaminae</taxon>
        <taxon>Phrynocephalus</taxon>
    </lineage>
</organism>
<evidence type="ECO:0000256" key="6">
    <source>
        <dbReference type="ARBA" id="ARBA00023054"/>
    </source>
</evidence>
<evidence type="ECO:0000256" key="2">
    <source>
        <dbReference type="ARBA" id="ARBA00004496"/>
    </source>
</evidence>
<keyword evidence="4 9" id="KW-0812">Transmembrane</keyword>
<evidence type="ECO:0000256" key="5">
    <source>
        <dbReference type="ARBA" id="ARBA00022989"/>
    </source>
</evidence>
<dbReference type="InterPro" id="IPR008677">
    <property type="entry name" value="MRVI1"/>
</dbReference>
<comment type="caution">
    <text evidence="10">The sequence shown here is derived from an EMBL/GenBank/DDBJ whole genome shotgun (WGS) entry which is preliminary data.</text>
</comment>
<gene>
    <name evidence="10" type="ORF">JRQ81_015088</name>
</gene>
<feature type="compositionally biased region" description="Basic and acidic residues" evidence="8">
    <location>
        <begin position="63"/>
        <end position="81"/>
    </location>
</feature>
<protein>
    <recommendedName>
        <fullName evidence="12">Lymphoid-restricted membrane protein-like</fullName>
    </recommendedName>
</protein>
<reference evidence="10" key="1">
    <citation type="journal article" date="2023" name="DNA Res.">
        <title>Chromosome-level genome assembly of Phrynocephalus forsythii using third-generation DNA sequencing and Hi-C analysis.</title>
        <authorList>
            <person name="Qi Y."/>
            <person name="Zhao W."/>
            <person name="Zhao Y."/>
            <person name="Niu C."/>
            <person name="Cao S."/>
            <person name="Zhang Y."/>
        </authorList>
    </citation>
    <scope>NUCLEOTIDE SEQUENCE</scope>
    <source>
        <tissue evidence="10">Muscle</tissue>
    </source>
</reference>
<evidence type="ECO:0000256" key="1">
    <source>
        <dbReference type="ARBA" id="ARBA00004167"/>
    </source>
</evidence>
<dbReference type="Proteomes" id="UP001142489">
    <property type="component" value="Unassembled WGS sequence"/>
</dbReference>
<evidence type="ECO:0000256" key="9">
    <source>
        <dbReference type="SAM" id="Phobius"/>
    </source>
</evidence>
<sequence>MENGVMLQSKATLGQCSGELDGCVLPLDTGTTAISEGNSESMVDERRTTSDRTNQPCVVSLQERARRDSRGSRELAVHFEDTGESDEDTDPSEDGLSTSLMELSVLQRLGLHRVALTEQDIEAAFAHLALAFRCDMFTLRRRVQVEERTRNVAEENIKKELAECWTTLQKLGQACLDTRCKDMVEQLQSSLTVLAGAIERATIAAEKLGAVHQEARMSRATEVMVQHVENLKRHHLREHTELEEMKRLIQQNSRNRQLAENRDDGEQRVKHPPARFFPQGSARRRVSIAVIPRQLTFHGSENGQGSEGETIKPTAIEEESPVSRHPLCPQEDFTDHSFVLPAGSSNIPHLSLQKANSIECETRRSYCMERRESELKRRTSIGKTVEEEASEEQGYEEGEELSDELGTSAFLFKGVEKWHYRAWFSMPTYYWVLMWLFFLGIACLILIRFLELQKQYPFITSDF</sequence>
<evidence type="ECO:0008006" key="12">
    <source>
        <dbReference type="Google" id="ProtNLM"/>
    </source>
</evidence>
<evidence type="ECO:0000256" key="7">
    <source>
        <dbReference type="ARBA" id="ARBA00023136"/>
    </source>
</evidence>